<reference evidence="2" key="1">
    <citation type="journal article" date="2023" name="Nat. Plants">
        <title>Single-cell RNA sequencing provides a high-resolution roadmap for understanding the multicellular compartmentation of specialized metabolism.</title>
        <authorList>
            <person name="Sun S."/>
            <person name="Shen X."/>
            <person name="Li Y."/>
            <person name="Li Y."/>
            <person name="Wang S."/>
            <person name="Li R."/>
            <person name="Zhang H."/>
            <person name="Shen G."/>
            <person name="Guo B."/>
            <person name="Wei J."/>
            <person name="Xu J."/>
            <person name="St-Pierre B."/>
            <person name="Chen S."/>
            <person name="Sun C."/>
        </authorList>
    </citation>
    <scope>NUCLEOTIDE SEQUENCE [LARGE SCALE GENOMIC DNA]</scope>
</reference>
<comment type="caution">
    <text evidence="1">The sequence shown here is derived from an EMBL/GenBank/DDBJ whole genome shotgun (WGS) entry which is preliminary data.</text>
</comment>
<sequence length="116" mass="13514">MYRRISILPAGDFCGWNTVKGTIQGRVVNCNQPLCQPPIAVHQFCLRHIRANFNKTFKTTNLKSLMWQAGTETKQWKFDCVIKEIQERNVDAYIYLMKWDPEKWILLHDGGPDTVS</sequence>
<dbReference type="EMBL" id="CM044702">
    <property type="protein sequence ID" value="KAI5675427.1"/>
    <property type="molecule type" value="Genomic_DNA"/>
</dbReference>
<protein>
    <submittedName>
        <fullName evidence="1">Uncharacterized protein</fullName>
    </submittedName>
</protein>
<keyword evidence="2" id="KW-1185">Reference proteome</keyword>
<organism evidence="1 2">
    <name type="scientific">Catharanthus roseus</name>
    <name type="common">Madagascar periwinkle</name>
    <name type="synonym">Vinca rosea</name>
    <dbReference type="NCBI Taxonomy" id="4058"/>
    <lineage>
        <taxon>Eukaryota</taxon>
        <taxon>Viridiplantae</taxon>
        <taxon>Streptophyta</taxon>
        <taxon>Embryophyta</taxon>
        <taxon>Tracheophyta</taxon>
        <taxon>Spermatophyta</taxon>
        <taxon>Magnoliopsida</taxon>
        <taxon>eudicotyledons</taxon>
        <taxon>Gunneridae</taxon>
        <taxon>Pentapetalae</taxon>
        <taxon>asterids</taxon>
        <taxon>lamiids</taxon>
        <taxon>Gentianales</taxon>
        <taxon>Apocynaceae</taxon>
        <taxon>Rauvolfioideae</taxon>
        <taxon>Vinceae</taxon>
        <taxon>Catharanthinae</taxon>
        <taxon>Catharanthus</taxon>
    </lineage>
</organism>
<evidence type="ECO:0000313" key="1">
    <source>
        <dbReference type="EMBL" id="KAI5675427.1"/>
    </source>
</evidence>
<accession>A0ACC0BRX3</accession>
<proteinExistence type="predicted"/>
<name>A0ACC0BRX3_CATRO</name>
<gene>
    <name evidence="1" type="ORF">M9H77_06377</name>
</gene>
<dbReference type="Proteomes" id="UP001060085">
    <property type="component" value="Linkage Group LG02"/>
</dbReference>
<evidence type="ECO:0000313" key="2">
    <source>
        <dbReference type="Proteomes" id="UP001060085"/>
    </source>
</evidence>